<comment type="caution">
    <text evidence="1">The sequence shown here is derived from an EMBL/GenBank/DDBJ whole genome shotgun (WGS) entry which is preliminary data.</text>
</comment>
<sequence>MQPPLIHHRLDSPCVNFNIELTAGVTATLAVYENDIPIEVVNRFEKEHHLVMSEVAKNKFALTVEGYLSQYRPRPMF</sequence>
<keyword evidence="2" id="KW-1185">Reference proteome</keyword>
<protein>
    <submittedName>
        <fullName evidence="1">Uncharacterized protein</fullName>
    </submittedName>
</protein>
<dbReference type="Proteomes" id="UP000093000">
    <property type="component" value="Unassembled WGS sequence"/>
</dbReference>
<dbReference type="InParanoid" id="A0A1C7MX82"/>
<evidence type="ECO:0000313" key="1">
    <source>
        <dbReference type="EMBL" id="OBZ81423.1"/>
    </source>
</evidence>
<organism evidence="1 2">
    <name type="scientific">Choanephora cucurbitarum</name>
    <dbReference type="NCBI Taxonomy" id="101091"/>
    <lineage>
        <taxon>Eukaryota</taxon>
        <taxon>Fungi</taxon>
        <taxon>Fungi incertae sedis</taxon>
        <taxon>Mucoromycota</taxon>
        <taxon>Mucoromycotina</taxon>
        <taxon>Mucoromycetes</taxon>
        <taxon>Mucorales</taxon>
        <taxon>Mucorineae</taxon>
        <taxon>Choanephoraceae</taxon>
        <taxon>Choanephoroideae</taxon>
        <taxon>Choanephora</taxon>
    </lineage>
</organism>
<gene>
    <name evidence="1" type="ORF">A0J61_10528</name>
</gene>
<evidence type="ECO:0000313" key="2">
    <source>
        <dbReference type="Proteomes" id="UP000093000"/>
    </source>
</evidence>
<dbReference type="AlphaFoldDB" id="A0A1C7MX82"/>
<accession>A0A1C7MX82</accession>
<dbReference type="OrthoDB" id="2273669at2759"/>
<proteinExistence type="predicted"/>
<name>A0A1C7MX82_9FUNG</name>
<reference evidence="1 2" key="1">
    <citation type="submission" date="2016-03" db="EMBL/GenBank/DDBJ databases">
        <title>Choanephora cucurbitarum.</title>
        <authorList>
            <person name="Min B."/>
            <person name="Park H."/>
            <person name="Park J.-H."/>
            <person name="Shin H.-D."/>
            <person name="Choi I.-G."/>
        </authorList>
    </citation>
    <scope>NUCLEOTIDE SEQUENCE [LARGE SCALE GENOMIC DNA]</scope>
    <source>
        <strain evidence="1 2">KUS-F28377</strain>
    </source>
</reference>
<dbReference type="EMBL" id="LUGH01001217">
    <property type="protein sequence ID" value="OBZ81423.1"/>
    <property type="molecule type" value="Genomic_DNA"/>
</dbReference>